<evidence type="ECO:0000313" key="1">
    <source>
        <dbReference type="EMBL" id="KAI3762063.1"/>
    </source>
</evidence>
<accession>A0ACB9EU06</accession>
<organism evidence="1 2">
    <name type="scientific">Smallanthus sonchifolius</name>
    <dbReference type="NCBI Taxonomy" id="185202"/>
    <lineage>
        <taxon>Eukaryota</taxon>
        <taxon>Viridiplantae</taxon>
        <taxon>Streptophyta</taxon>
        <taxon>Embryophyta</taxon>
        <taxon>Tracheophyta</taxon>
        <taxon>Spermatophyta</taxon>
        <taxon>Magnoliopsida</taxon>
        <taxon>eudicotyledons</taxon>
        <taxon>Gunneridae</taxon>
        <taxon>Pentapetalae</taxon>
        <taxon>asterids</taxon>
        <taxon>campanulids</taxon>
        <taxon>Asterales</taxon>
        <taxon>Asteraceae</taxon>
        <taxon>Asteroideae</taxon>
        <taxon>Heliantheae alliance</taxon>
        <taxon>Millerieae</taxon>
        <taxon>Smallanthus</taxon>
    </lineage>
</organism>
<reference evidence="2" key="1">
    <citation type="journal article" date="2022" name="Mol. Ecol. Resour.">
        <title>The genomes of chicory, endive, great burdock and yacon provide insights into Asteraceae palaeo-polyploidization history and plant inulin production.</title>
        <authorList>
            <person name="Fan W."/>
            <person name="Wang S."/>
            <person name="Wang H."/>
            <person name="Wang A."/>
            <person name="Jiang F."/>
            <person name="Liu H."/>
            <person name="Zhao H."/>
            <person name="Xu D."/>
            <person name="Zhang Y."/>
        </authorList>
    </citation>
    <scope>NUCLEOTIDE SEQUENCE [LARGE SCALE GENOMIC DNA]</scope>
    <source>
        <strain evidence="2">cv. Yunnan</strain>
    </source>
</reference>
<dbReference type="Proteomes" id="UP001056120">
    <property type="component" value="Linkage Group LG17"/>
</dbReference>
<name>A0ACB9EU06_9ASTR</name>
<gene>
    <name evidence="1" type="ORF">L1987_52486</name>
</gene>
<protein>
    <submittedName>
        <fullName evidence="1">Uncharacterized protein</fullName>
    </submittedName>
</protein>
<proteinExistence type="predicted"/>
<reference evidence="1 2" key="2">
    <citation type="journal article" date="2022" name="Mol. Ecol. Resour.">
        <title>The genomes of chicory, endive, great burdock and yacon provide insights into Asteraceae paleo-polyploidization history and plant inulin production.</title>
        <authorList>
            <person name="Fan W."/>
            <person name="Wang S."/>
            <person name="Wang H."/>
            <person name="Wang A."/>
            <person name="Jiang F."/>
            <person name="Liu H."/>
            <person name="Zhao H."/>
            <person name="Xu D."/>
            <person name="Zhang Y."/>
        </authorList>
    </citation>
    <scope>NUCLEOTIDE SEQUENCE [LARGE SCALE GENOMIC DNA]</scope>
    <source>
        <strain evidence="2">cv. Yunnan</strain>
        <tissue evidence="1">Leaves</tissue>
    </source>
</reference>
<dbReference type="EMBL" id="CM042034">
    <property type="protein sequence ID" value="KAI3762063.1"/>
    <property type="molecule type" value="Genomic_DNA"/>
</dbReference>
<evidence type="ECO:0000313" key="2">
    <source>
        <dbReference type="Proteomes" id="UP001056120"/>
    </source>
</evidence>
<comment type="caution">
    <text evidence="1">The sequence shown here is derived from an EMBL/GenBank/DDBJ whole genome shotgun (WGS) entry which is preliminary data.</text>
</comment>
<keyword evidence="2" id="KW-1185">Reference proteome</keyword>
<sequence length="72" mass="7435">MLVPPLVTCALQFDELSLPCVVSLKDNCIHSSTSLASLAICLCADGENWASSSDSTVGGHVEVSYTNCGGCN</sequence>